<proteinExistence type="inferred from homology"/>
<dbReference type="Proteomes" id="UP000034492">
    <property type="component" value="Unassembled WGS sequence"/>
</dbReference>
<evidence type="ECO:0000256" key="2">
    <source>
        <dbReference type="ARBA" id="ARBA00007430"/>
    </source>
</evidence>
<evidence type="ECO:0000256" key="4">
    <source>
        <dbReference type="ARBA" id="ARBA00022692"/>
    </source>
</evidence>
<dbReference type="PANTHER" id="PTHR30250:SF10">
    <property type="entry name" value="LIPOPOLYSACCHARIDE BIOSYNTHESIS PROTEIN WZXC"/>
    <property type="match status" value="1"/>
</dbReference>
<dbReference type="AlphaFoldDB" id="A0A0G0ERM2"/>
<feature type="transmembrane region" description="Helical" evidence="7">
    <location>
        <begin position="124"/>
        <end position="145"/>
    </location>
</feature>
<feature type="transmembrane region" description="Helical" evidence="7">
    <location>
        <begin position="96"/>
        <end position="112"/>
    </location>
</feature>
<reference evidence="8 9" key="1">
    <citation type="journal article" date="2015" name="Nature">
        <title>rRNA introns, odd ribosomes, and small enigmatic genomes across a large radiation of phyla.</title>
        <authorList>
            <person name="Brown C.T."/>
            <person name="Hug L.A."/>
            <person name="Thomas B.C."/>
            <person name="Sharon I."/>
            <person name="Castelle C.J."/>
            <person name="Singh A."/>
            <person name="Wilkins M.J."/>
            <person name="Williams K.H."/>
            <person name="Banfield J.F."/>
        </authorList>
    </citation>
    <scope>NUCLEOTIDE SEQUENCE [LARGE SCALE GENOMIC DNA]</scope>
</reference>
<name>A0A0G0ERM2_9BACT</name>
<dbReference type="EMBL" id="LBSA01000012">
    <property type="protein sequence ID" value="KKQ09573.1"/>
    <property type="molecule type" value="Genomic_DNA"/>
</dbReference>
<feature type="transmembrane region" description="Helical" evidence="7">
    <location>
        <begin position="335"/>
        <end position="355"/>
    </location>
</feature>
<feature type="transmembrane region" description="Helical" evidence="7">
    <location>
        <begin position="449"/>
        <end position="469"/>
    </location>
</feature>
<keyword evidence="5 7" id="KW-1133">Transmembrane helix</keyword>
<protein>
    <submittedName>
        <fullName evidence="8">Polysaccharide biosynthesis protein</fullName>
    </submittedName>
</protein>
<sequence>MASSSLSVTEIKKRVLSSFISLTARQVALRAFGFVSINIILAKILPVETLGIFNIATAIITFFAFFSDIGLAASLIQKKEGVSKEDIRTTFTIQQLIALGLSLVMIIGAPYFGDFYNLNEDGVWLIRILGLSFFLTSLKVLPSVILEREIRFGPLVTVEVVETLIYNGLLIYLSFQGFGIWAFSSAALAKGIVGVILIYLIAPVKIGIGIDKKSAKELLSFGIPFQLNNILALIKDRLVPLVIARMVGPLGIGYITWSQALAYLPLDIMQVVIRITFPAFSRLQHDRTALSRAVEKSLFATAITVYPALFGLGAILPSMVTYVVSEKWQSAVPSFYLFAVSAYWAVISTTFTNTLNAIGKIKITLKLMVFWTIATWILTPILVFQMGFLGVSVAAFIISFSSIITVIILKRILTVKILDAVILPTIASAGMGILVYFLSTYFVRDWLSLGFVITLGGFVYVLIILLFGWDRVLKDLKTIRG</sequence>
<dbReference type="PANTHER" id="PTHR30250">
    <property type="entry name" value="PST FAMILY PREDICTED COLANIC ACID TRANSPORTER"/>
    <property type="match status" value="1"/>
</dbReference>
<keyword evidence="6 7" id="KW-0472">Membrane</keyword>
<organism evidence="8 9">
    <name type="scientific">Candidatus Daviesbacteria bacterium GW2011_GWB1_36_5</name>
    <dbReference type="NCBI Taxonomy" id="1618426"/>
    <lineage>
        <taxon>Bacteria</taxon>
        <taxon>Candidatus Daviesiibacteriota</taxon>
    </lineage>
</organism>
<evidence type="ECO:0000256" key="7">
    <source>
        <dbReference type="SAM" id="Phobius"/>
    </source>
</evidence>
<evidence type="ECO:0000256" key="1">
    <source>
        <dbReference type="ARBA" id="ARBA00004651"/>
    </source>
</evidence>
<evidence type="ECO:0000313" key="8">
    <source>
        <dbReference type="EMBL" id="KKQ09573.1"/>
    </source>
</evidence>
<accession>A0A0G0ERM2</accession>
<comment type="subcellular location">
    <subcellularLocation>
        <location evidence="1">Cell membrane</location>
        <topology evidence="1">Multi-pass membrane protein</topology>
    </subcellularLocation>
</comment>
<feature type="transmembrane region" description="Helical" evidence="7">
    <location>
        <begin position="152"/>
        <end position="172"/>
    </location>
</feature>
<dbReference type="Pfam" id="PF13440">
    <property type="entry name" value="Polysacc_synt_3"/>
    <property type="match status" value="1"/>
</dbReference>
<comment type="similarity">
    <text evidence="2">Belongs to the polysaccharide synthase family.</text>
</comment>
<comment type="caution">
    <text evidence="8">The sequence shown here is derived from an EMBL/GenBank/DDBJ whole genome shotgun (WGS) entry which is preliminary data.</text>
</comment>
<evidence type="ECO:0000313" key="9">
    <source>
        <dbReference type="Proteomes" id="UP000034492"/>
    </source>
</evidence>
<gene>
    <name evidence="8" type="ORF">US19_C0012G0007</name>
</gene>
<feature type="transmembrane region" description="Helical" evidence="7">
    <location>
        <begin position="298"/>
        <end position="323"/>
    </location>
</feature>
<dbReference type="InterPro" id="IPR050833">
    <property type="entry name" value="Poly_Biosynth_Transport"/>
</dbReference>
<feature type="transmembrane region" description="Helical" evidence="7">
    <location>
        <begin position="421"/>
        <end position="443"/>
    </location>
</feature>
<evidence type="ECO:0000256" key="3">
    <source>
        <dbReference type="ARBA" id="ARBA00022475"/>
    </source>
</evidence>
<dbReference type="GO" id="GO:0005886">
    <property type="term" value="C:plasma membrane"/>
    <property type="evidence" value="ECO:0007669"/>
    <property type="project" value="UniProtKB-SubCell"/>
</dbReference>
<evidence type="ECO:0000256" key="6">
    <source>
        <dbReference type="ARBA" id="ARBA00023136"/>
    </source>
</evidence>
<feature type="transmembrane region" description="Helical" evidence="7">
    <location>
        <begin position="51"/>
        <end position="76"/>
    </location>
</feature>
<evidence type="ECO:0000256" key="5">
    <source>
        <dbReference type="ARBA" id="ARBA00022989"/>
    </source>
</evidence>
<keyword evidence="4 7" id="KW-0812">Transmembrane</keyword>
<keyword evidence="3" id="KW-1003">Cell membrane</keyword>
<feature type="transmembrane region" description="Helical" evidence="7">
    <location>
        <begin position="178"/>
        <end position="202"/>
    </location>
</feature>
<feature type="transmembrane region" description="Helical" evidence="7">
    <location>
        <begin position="390"/>
        <end position="409"/>
    </location>
</feature>
<feature type="transmembrane region" description="Helical" evidence="7">
    <location>
        <begin position="367"/>
        <end position="384"/>
    </location>
</feature>